<name>A0ABQ9VW00_SAGOE</name>
<dbReference type="EMBL" id="JASSZA010000005">
    <property type="protein sequence ID" value="KAK2112327.1"/>
    <property type="molecule type" value="Genomic_DNA"/>
</dbReference>
<comment type="caution">
    <text evidence="2">The sequence shown here is derived from an EMBL/GenBank/DDBJ whole genome shotgun (WGS) entry which is preliminary data.</text>
</comment>
<gene>
    <name evidence="2" type="ORF">P7K49_012074</name>
</gene>
<evidence type="ECO:0000313" key="3">
    <source>
        <dbReference type="Proteomes" id="UP001266305"/>
    </source>
</evidence>
<protein>
    <submittedName>
        <fullName evidence="2">Uncharacterized protein</fullName>
    </submittedName>
</protein>
<feature type="compositionally biased region" description="Basic residues" evidence="1">
    <location>
        <begin position="1"/>
        <end position="10"/>
    </location>
</feature>
<sequence length="249" mass="26369">RAARGKRPLKPPRTSSGGPWRAERQPQPDTRPGLRCGKQLRSRRPGSGSRTQRPLGLPRAPFGPTVSAAVGRRRRREEVPRPRLPPPPSGLPGSRRARPTEDGDVGLNGPLTLLSILTYSGHGGLIPPPFLRGLLKTDVAPPGVGDRWTDRGTDRRQAELGPSPLHLRLQAGAAATAWESGAQPQTPAAISGAKHGLCWAPAPRSSAVGGTAAAPRGSRGRHPARGGRVRVVRGRRAAGTRLKLNLRSA</sequence>
<feature type="compositionally biased region" description="Basic residues" evidence="1">
    <location>
        <begin position="218"/>
        <end position="238"/>
    </location>
</feature>
<reference evidence="2 3" key="1">
    <citation type="submission" date="2023-05" db="EMBL/GenBank/DDBJ databases">
        <title>B98-5 Cell Line De Novo Hybrid Assembly: An Optical Mapping Approach.</title>
        <authorList>
            <person name="Kananen K."/>
            <person name="Auerbach J.A."/>
            <person name="Kautto E."/>
            <person name="Blachly J.S."/>
        </authorList>
    </citation>
    <scope>NUCLEOTIDE SEQUENCE [LARGE SCALE GENOMIC DNA]</scope>
    <source>
        <strain evidence="2">B95-8</strain>
        <tissue evidence="2">Cell line</tissue>
    </source>
</reference>
<evidence type="ECO:0000256" key="1">
    <source>
        <dbReference type="SAM" id="MobiDB-lite"/>
    </source>
</evidence>
<organism evidence="2 3">
    <name type="scientific">Saguinus oedipus</name>
    <name type="common">Cotton-top tamarin</name>
    <name type="synonym">Oedipomidas oedipus</name>
    <dbReference type="NCBI Taxonomy" id="9490"/>
    <lineage>
        <taxon>Eukaryota</taxon>
        <taxon>Metazoa</taxon>
        <taxon>Chordata</taxon>
        <taxon>Craniata</taxon>
        <taxon>Vertebrata</taxon>
        <taxon>Euteleostomi</taxon>
        <taxon>Mammalia</taxon>
        <taxon>Eutheria</taxon>
        <taxon>Euarchontoglires</taxon>
        <taxon>Primates</taxon>
        <taxon>Haplorrhini</taxon>
        <taxon>Platyrrhini</taxon>
        <taxon>Cebidae</taxon>
        <taxon>Callitrichinae</taxon>
        <taxon>Saguinus</taxon>
    </lineage>
</organism>
<feature type="non-terminal residue" evidence="2">
    <location>
        <position position="1"/>
    </location>
</feature>
<accession>A0ABQ9VW00</accession>
<feature type="region of interest" description="Disordered" evidence="1">
    <location>
        <begin position="1"/>
        <end position="105"/>
    </location>
</feature>
<proteinExistence type="predicted"/>
<feature type="region of interest" description="Disordered" evidence="1">
    <location>
        <begin position="204"/>
        <end position="249"/>
    </location>
</feature>
<keyword evidence="3" id="KW-1185">Reference proteome</keyword>
<evidence type="ECO:0000313" key="2">
    <source>
        <dbReference type="EMBL" id="KAK2112327.1"/>
    </source>
</evidence>
<dbReference type="Proteomes" id="UP001266305">
    <property type="component" value="Unassembled WGS sequence"/>
</dbReference>